<feature type="domain" description="Apple" evidence="7">
    <location>
        <begin position="20"/>
        <end position="98"/>
    </location>
</feature>
<dbReference type="Gene3D" id="2.40.20.10">
    <property type="entry name" value="Plasminogen Kringle 4"/>
    <property type="match status" value="4"/>
</dbReference>
<evidence type="ECO:0000259" key="7">
    <source>
        <dbReference type="PROSITE" id="PS50948"/>
    </source>
</evidence>
<feature type="domain" description="Kringle" evidence="6">
    <location>
        <begin position="184"/>
        <end position="262"/>
    </location>
</feature>
<dbReference type="PROSITE" id="PS50948">
    <property type="entry name" value="PAN"/>
    <property type="match status" value="1"/>
</dbReference>
<dbReference type="InterPro" id="IPR000001">
    <property type="entry name" value="Kringle"/>
</dbReference>
<dbReference type="PROSITE" id="PS00021">
    <property type="entry name" value="KRINGLE_1"/>
    <property type="match status" value="3"/>
</dbReference>
<protein>
    <recommendedName>
        <fullName evidence="10">Plasminogen</fullName>
    </recommendedName>
</protein>
<feature type="disulfide bond" evidence="3">
    <location>
        <begin position="324"/>
        <end position="347"/>
    </location>
</feature>
<evidence type="ECO:0008006" key="10">
    <source>
        <dbReference type="Google" id="ProtNLM"/>
    </source>
</evidence>
<sequence length="412" mass="46736">MDLYKAAFLLGAFIGSVGGTEIDGYTKTEGAWVLSLNKRQYMVNNVADCAAKCDAETSFTCKAFAYVEKDQECWTAATNSKTELIVRKQNSALYEKNKYLLECMNGIGADYRGTKDRTKTGTLCQRWDVKFPHRPNFTPQTHPLYDLDLNFCRNPDLDSQGPWCYTTDPDNRWDHCNVPSCTENCIHCNGEDYRGNTSTTENGFTCQHWESQKPHNHGYNPSALPEKYLEGNYCRNPDGSPRPWCFTTNPSKRWDFCFIPRCISESPTIVPETTCITGEGQAYRGMIAVTETGKTCQCWSAQTPHRHSRTPENYPCKGLDNNYCRNPDNEGRPWCYTTESETRWEHCTVPRCEDAADPDEGVIPPEGDDCYEGDGSSYRGITSETISGKKCQRWSAQTPQKHNKTPDRFPLA</sequence>
<dbReference type="Pfam" id="PF00024">
    <property type="entry name" value="PAN_1"/>
    <property type="match status" value="1"/>
</dbReference>
<dbReference type="PANTHER" id="PTHR24261">
    <property type="entry name" value="PLASMINOGEN-RELATED"/>
    <property type="match status" value="1"/>
</dbReference>
<feature type="signal peptide" evidence="5">
    <location>
        <begin position="1"/>
        <end position="19"/>
    </location>
</feature>
<dbReference type="CDD" id="cd00108">
    <property type="entry name" value="KR"/>
    <property type="match status" value="3"/>
</dbReference>
<evidence type="ECO:0000256" key="1">
    <source>
        <dbReference type="ARBA" id="ARBA00022572"/>
    </source>
</evidence>
<evidence type="ECO:0000313" key="8">
    <source>
        <dbReference type="EMBL" id="MEQ2304221.1"/>
    </source>
</evidence>
<evidence type="ECO:0000256" key="2">
    <source>
        <dbReference type="ARBA" id="ARBA00023157"/>
    </source>
</evidence>
<evidence type="ECO:0000256" key="4">
    <source>
        <dbReference type="SAM" id="MobiDB-lite"/>
    </source>
</evidence>
<dbReference type="InterPro" id="IPR050759">
    <property type="entry name" value="Serine_protease_kringle"/>
</dbReference>
<dbReference type="Gene3D" id="3.50.4.10">
    <property type="entry name" value="Hepatocyte Growth Factor"/>
    <property type="match status" value="1"/>
</dbReference>
<dbReference type="SMART" id="SM00473">
    <property type="entry name" value="PAN_AP"/>
    <property type="match status" value="1"/>
</dbReference>
<feature type="disulfide bond" evidence="3">
    <location>
        <begin position="185"/>
        <end position="262"/>
    </location>
</feature>
<feature type="compositionally biased region" description="Acidic residues" evidence="4">
    <location>
        <begin position="357"/>
        <end position="372"/>
    </location>
</feature>
<feature type="disulfide bond" evidence="3">
    <location>
        <begin position="296"/>
        <end position="335"/>
    </location>
</feature>
<keyword evidence="2 3" id="KW-1015">Disulfide bond</keyword>
<name>A0ABV0ZE17_9TELE</name>
<dbReference type="SUPFAM" id="SSF57414">
    <property type="entry name" value="Hairpin loop containing domain-like"/>
    <property type="match status" value="1"/>
</dbReference>
<keyword evidence="5" id="KW-0732">Signal</keyword>
<comment type="caution">
    <text evidence="3">Lacks conserved residue(s) required for the propagation of feature annotation.</text>
</comment>
<evidence type="ECO:0000256" key="5">
    <source>
        <dbReference type="SAM" id="SignalP"/>
    </source>
</evidence>
<feature type="domain" description="Kringle" evidence="6">
    <location>
        <begin position="102"/>
        <end position="181"/>
    </location>
</feature>
<dbReference type="Pfam" id="PF00051">
    <property type="entry name" value="Kringle"/>
    <property type="match status" value="4"/>
</dbReference>
<dbReference type="PROSITE" id="PS50070">
    <property type="entry name" value="KRINGLE_2"/>
    <property type="match status" value="4"/>
</dbReference>
<evidence type="ECO:0000313" key="9">
    <source>
        <dbReference type="Proteomes" id="UP001469553"/>
    </source>
</evidence>
<evidence type="ECO:0000259" key="6">
    <source>
        <dbReference type="PROSITE" id="PS50070"/>
    </source>
</evidence>
<dbReference type="EMBL" id="JAHRIP010058814">
    <property type="protein sequence ID" value="MEQ2304221.1"/>
    <property type="molecule type" value="Genomic_DNA"/>
</dbReference>
<dbReference type="Proteomes" id="UP001469553">
    <property type="component" value="Unassembled WGS sequence"/>
</dbReference>
<feature type="disulfide bond" evidence="3">
    <location>
        <begin position="234"/>
        <end position="257"/>
    </location>
</feature>
<feature type="domain" description="Kringle" evidence="6">
    <location>
        <begin position="369"/>
        <end position="412"/>
    </location>
</feature>
<dbReference type="CDD" id="cd01099">
    <property type="entry name" value="PAN_AP_HGF"/>
    <property type="match status" value="1"/>
</dbReference>
<dbReference type="PANTHER" id="PTHR24261:SF13">
    <property type="entry name" value="PLASMINOGEN"/>
    <property type="match status" value="1"/>
</dbReference>
<accession>A0ABV0ZE17</accession>
<proteinExistence type="predicted"/>
<feature type="region of interest" description="Disordered" evidence="4">
    <location>
        <begin position="357"/>
        <end position="376"/>
    </location>
</feature>
<dbReference type="SUPFAM" id="SSF57440">
    <property type="entry name" value="Kringle-like"/>
    <property type="match status" value="4"/>
</dbReference>
<dbReference type="PRINTS" id="PR00018">
    <property type="entry name" value="KRINGLE"/>
</dbReference>
<feature type="disulfide bond" evidence="3">
    <location>
        <begin position="275"/>
        <end position="352"/>
    </location>
</feature>
<organism evidence="8 9">
    <name type="scientific">Ameca splendens</name>
    <dbReference type="NCBI Taxonomy" id="208324"/>
    <lineage>
        <taxon>Eukaryota</taxon>
        <taxon>Metazoa</taxon>
        <taxon>Chordata</taxon>
        <taxon>Craniata</taxon>
        <taxon>Vertebrata</taxon>
        <taxon>Euteleostomi</taxon>
        <taxon>Actinopterygii</taxon>
        <taxon>Neopterygii</taxon>
        <taxon>Teleostei</taxon>
        <taxon>Neoteleostei</taxon>
        <taxon>Acanthomorphata</taxon>
        <taxon>Ovalentaria</taxon>
        <taxon>Atherinomorphae</taxon>
        <taxon>Cyprinodontiformes</taxon>
        <taxon>Goodeidae</taxon>
        <taxon>Ameca</taxon>
    </lineage>
</organism>
<gene>
    <name evidence="8" type="ORF">AMECASPLE_024764</name>
</gene>
<feature type="domain" description="Kringle" evidence="6">
    <location>
        <begin position="274"/>
        <end position="352"/>
    </location>
</feature>
<dbReference type="InterPro" id="IPR038178">
    <property type="entry name" value="Kringle_sf"/>
</dbReference>
<feature type="disulfide bond" evidence="3">
    <location>
        <begin position="206"/>
        <end position="245"/>
    </location>
</feature>
<dbReference type="InterPro" id="IPR018056">
    <property type="entry name" value="Kringle_CS"/>
</dbReference>
<keyword evidence="1 3" id="KW-0420">Kringle</keyword>
<keyword evidence="9" id="KW-1185">Reference proteome</keyword>
<feature type="chain" id="PRO_5046828536" description="Plasminogen" evidence="5">
    <location>
        <begin position="20"/>
        <end position="412"/>
    </location>
</feature>
<feature type="region of interest" description="Disordered" evidence="4">
    <location>
        <begin position="389"/>
        <end position="412"/>
    </location>
</feature>
<dbReference type="SMART" id="SM00130">
    <property type="entry name" value="KR"/>
    <property type="match status" value="4"/>
</dbReference>
<dbReference type="InterPro" id="IPR013806">
    <property type="entry name" value="Kringle-like"/>
</dbReference>
<evidence type="ECO:0000256" key="3">
    <source>
        <dbReference type="PROSITE-ProRule" id="PRU00121"/>
    </source>
</evidence>
<reference evidence="8 9" key="1">
    <citation type="submission" date="2021-06" db="EMBL/GenBank/DDBJ databases">
        <authorList>
            <person name="Palmer J.M."/>
        </authorList>
    </citation>
    <scope>NUCLEOTIDE SEQUENCE [LARGE SCALE GENOMIC DNA]</scope>
    <source>
        <strain evidence="8 9">AS_MEX2019</strain>
        <tissue evidence="8">Muscle</tissue>
    </source>
</reference>
<dbReference type="InterPro" id="IPR003609">
    <property type="entry name" value="Pan_app"/>
</dbReference>
<comment type="caution">
    <text evidence="8">The sequence shown here is derived from an EMBL/GenBank/DDBJ whole genome shotgun (WGS) entry which is preliminary data.</text>
</comment>